<dbReference type="Proteomes" id="UP000694888">
    <property type="component" value="Unplaced"/>
</dbReference>
<dbReference type="GeneID" id="101851312"/>
<gene>
    <name evidence="3 4 5" type="primary">LOC101851312</name>
</gene>
<evidence type="ECO:0000313" key="5">
    <source>
        <dbReference type="RefSeq" id="XP_035825077.1"/>
    </source>
</evidence>
<evidence type="ECO:0000256" key="1">
    <source>
        <dbReference type="SAM" id="MobiDB-lite"/>
    </source>
</evidence>
<dbReference type="InterPro" id="IPR035979">
    <property type="entry name" value="RBD_domain_sf"/>
</dbReference>
<dbReference type="SUPFAM" id="SSF54928">
    <property type="entry name" value="RNA-binding domain, RBD"/>
    <property type="match status" value="1"/>
</dbReference>
<reference evidence="3 4" key="1">
    <citation type="submission" date="2025-05" db="UniProtKB">
        <authorList>
            <consortium name="RefSeq"/>
        </authorList>
    </citation>
    <scope>IDENTIFICATION</scope>
</reference>
<dbReference type="RefSeq" id="XP_035825077.1">
    <property type="nucleotide sequence ID" value="XM_035969184.1"/>
</dbReference>
<organism evidence="2 3">
    <name type="scientific">Aplysia californica</name>
    <name type="common">California sea hare</name>
    <dbReference type="NCBI Taxonomy" id="6500"/>
    <lineage>
        <taxon>Eukaryota</taxon>
        <taxon>Metazoa</taxon>
        <taxon>Spiralia</taxon>
        <taxon>Lophotrochozoa</taxon>
        <taxon>Mollusca</taxon>
        <taxon>Gastropoda</taxon>
        <taxon>Heterobranchia</taxon>
        <taxon>Euthyneura</taxon>
        <taxon>Tectipleura</taxon>
        <taxon>Aplysiida</taxon>
        <taxon>Aplysioidea</taxon>
        <taxon>Aplysiidae</taxon>
        <taxon>Aplysia</taxon>
    </lineage>
</organism>
<keyword evidence="2" id="KW-1185">Reference proteome</keyword>
<name>A0ABM0JB37_APLCA</name>
<evidence type="ECO:0000313" key="4">
    <source>
        <dbReference type="RefSeq" id="XP_005089585.1"/>
    </source>
</evidence>
<accession>A0ABM0JB37</accession>
<evidence type="ECO:0000313" key="2">
    <source>
        <dbReference type="Proteomes" id="UP000694888"/>
    </source>
</evidence>
<sequence>MQQDGKSELPYGFQGLDSLLNDTHDEDIEEKRQYVMPSCYGRGVKMCEIQIPCVPQTCHHLDQMESFCSEDLAPFIRRRGKGRGDALGLDSRVSNEEMVSGVRPGGLAQKKADKKMAPSANGEGVSVSWSESALWNVKPPHVIEMRHFPLTFELELLHDLVSPYGKIRQVEEQQLEGKTCVRFKMSSIEECQMIEEDFNDSDVLGTGNKISCSHVDS</sequence>
<evidence type="ECO:0000313" key="3">
    <source>
        <dbReference type="RefSeq" id="XP_005089584.1"/>
    </source>
</evidence>
<dbReference type="RefSeq" id="XP_005089585.1">
    <property type="nucleotide sequence ID" value="XM_005089528.3"/>
</dbReference>
<proteinExistence type="predicted"/>
<dbReference type="RefSeq" id="XP_005089584.1">
    <property type="nucleotide sequence ID" value="XM_005089527.3"/>
</dbReference>
<protein>
    <submittedName>
        <fullName evidence="3 4">Uncharacterized protein LOC101851312</fullName>
    </submittedName>
</protein>
<feature type="region of interest" description="Disordered" evidence="1">
    <location>
        <begin position="98"/>
        <end position="120"/>
    </location>
</feature>